<dbReference type="Pfam" id="PF00210">
    <property type="entry name" value="Ferritin"/>
    <property type="match status" value="1"/>
</dbReference>
<gene>
    <name evidence="3" type="ORF">UFOVP621_58</name>
</gene>
<evidence type="ECO:0000313" key="3">
    <source>
        <dbReference type="EMBL" id="CAB4153271.1"/>
    </source>
</evidence>
<dbReference type="InterPro" id="IPR012347">
    <property type="entry name" value="Ferritin-like"/>
</dbReference>
<protein>
    <submittedName>
        <fullName evidence="3">Dps DNA-binding ferritin-like protein (Oxidative damage protectant)</fullName>
    </submittedName>
</protein>
<dbReference type="GO" id="GO:0003677">
    <property type="term" value="F:DNA binding"/>
    <property type="evidence" value="ECO:0007669"/>
    <property type="project" value="UniProtKB-KW"/>
</dbReference>
<dbReference type="InterPro" id="IPR009078">
    <property type="entry name" value="Ferritin-like_SF"/>
</dbReference>
<dbReference type="PIRSF" id="PIRSF005900">
    <property type="entry name" value="Dps"/>
    <property type="match status" value="1"/>
</dbReference>
<keyword evidence="3" id="KW-0238">DNA-binding</keyword>
<dbReference type="PANTHER" id="PTHR42932:SF1">
    <property type="entry name" value="GENERAL STRESS PROTEIN 20U"/>
    <property type="match status" value="1"/>
</dbReference>
<evidence type="ECO:0000259" key="2">
    <source>
        <dbReference type="Pfam" id="PF00210"/>
    </source>
</evidence>
<sequence>MSLIEELEGVLGDVVVLYFRAHGYHWNVEGTDFQEYHALFETIYEDIYSSIDPLAENLRKLDSYAPFKLESFSKLSTLDDSRVATDPRSMASDLLSANDQLIAKLKSCFNTANNADEQGIANFIAERIDMHQKWRWQLKASTK</sequence>
<reference evidence="3" key="1">
    <citation type="submission" date="2020-04" db="EMBL/GenBank/DDBJ databases">
        <authorList>
            <person name="Chiriac C."/>
            <person name="Salcher M."/>
            <person name="Ghai R."/>
            <person name="Kavagutti S V."/>
        </authorList>
    </citation>
    <scope>NUCLEOTIDE SEQUENCE</scope>
</reference>
<dbReference type="SUPFAM" id="SSF47240">
    <property type="entry name" value="Ferritin-like"/>
    <property type="match status" value="1"/>
</dbReference>
<proteinExistence type="inferred from homology"/>
<dbReference type="GO" id="GO:0008199">
    <property type="term" value="F:ferric iron binding"/>
    <property type="evidence" value="ECO:0007669"/>
    <property type="project" value="InterPro"/>
</dbReference>
<dbReference type="CDD" id="cd01043">
    <property type="entry name" value="DPS"/>
    <property type="match status" value="1"/>
</dbReference>
<name>A0A6J5N5F9_9CAUD</name>
<dbReference type="InterPro" id="IPR008331">
    <property type="entry name" value="Ferritin_DPS_dom"/>
</dbReference>
<dbReference type="PANTHER" id="PTHR42932">
    <property type="entry name" value="GENERAL STRESS PROTEIN 20U"/>
    <property type="match status" value="1"/>
</dbReference>
<dbReference type="EMBL" id="LR796586">
    <property type="protein sequence ID" value="CAB4153271.1"/>
    <property type="molecule type" value="Genomic_DNA"/>
</dbReference>
<evidence type="ECO:0000256" key="1">
    <source>
        <dbReference type="ARBA" id="ARBA00009497"/>
    </source>
</evidence>
<dbReference type="PRINTS" id="PR01346">
    <property type="entry name" value="HELNAPAPROT"/>
</dbReference>
<dbReference type="Gene3D" id="1.20.1260.10">
    <property type="match status" value="1"/>
</dbReference>
<dbReference type="InterPro" id="IPR002177">
    <property type="entry name" value="DPS_DNA-bd"/>
</dbReference>
<accession>A0A6J5N5F9</accession>
<organism evidence="3">
    <name type="scientific">uncultured Caudovirales phage</name>
    <dbReference type="NCBI Taxonomy" id="2100421"/>
    <lineage>
        <taxon>Viruses</taxon>
        <taxon>Duplodnaviria</taxon>
        <taxon>Heunggongvirae</taxon>
        <taxon>Uroviricota</taxon>
        <taxon>Caudoviricetes</taxon>
        <taxon>Peduoviridae</taxon>
        <taxon>Maltschvirus</taxon>
        <taxon>Maltschvirus maltsch</taxon>
    </lineage>
</organism>
<feature type="domain" description="Ferritin/DPS" evidence="2">
    <location>
        <begin position="5"/>
        <end position="140"/>
    </location>
</feature>
<comment type="similarity">
    <text evidence="1">Belongs to the Dps family.</text>
</comment>